<protein>
    <recommendedName>
        <fullName evidence="1">GmrSD restriction endonucleases N-terminal domain-containing protein</fullName>
    </recommendedName>
</protein>
<evidence type="ECO:0000259" key="1">
    <source>
        <dbReference type="Pfam" id="PF03235"/>
    </source>
</evidence>
<dbReference type="PANTHER" id="PTHR39639:SF1">
    <property type="entry name" value="DUF262 DOMAIN-CONTAINING PROTEIN"/>
    <property type="match status" value="1"/>
</dbReference>
<dbReference type="InterPro" id="IPR004919">
    <property type="entry name" value="GmrSD_N"/>
</dbReference>
<sequence>MLSKVEIDKLLDKVKKYQIKSVINRIDIENEIASLELDVDIFEIEKKLEEQGISISNDEVDEDGESVQIEVPFNPEKIDIVMDRIVCINLINRLKNNAIELASEFQRKAGLWNAEQKSRLIESILLNIPLPAFYFDSSNKEKWLVIDGLQRLSTINEFVVQEKFRLTNLEFLKDWEGRLFSELPYSMRSTIEETNFNVYFVRKNTPENVKYNIFKRINTGGLILTAQEIRNALYQGKATVFLSKMSQNNNFLTATSNSIKTNRMLDREFCLRYIAFTKLSLKNYNNSIDEFLILAMKLLNDSSDEQLDEYYKEFQQSMKIIYNIFGRFSFRKLRYDNRRTPINKAIFEGWAHIVSSLDESSQNKLVQNKEILINKFTESCEEDAKFVNYIKANDKNSIIKRLNTICSIVEEVLNEDNP</sequence>
<gene>
    <name evidence="2" type="ORF">HMPREF9384_0579</name>
</gene>
<evidence type="ECO:0000313" key="3">
    <source>
        <dbReference type="Proteomes" id="UP000004562"/>
    </source>
</evidence>
<dbReference type="Pfam" id="PF03235">
    <property type="entry name" value="GmrSD_N"/>
    <property type="match status" value="1"/>
</dbReference>
<name>F0IRW7_STRSA</name>
<accession>F0IRW7</accession>
<dbReference type="PANTHER" id="PTHR39639">
    <property type="entry name" value="CHROMOSOME 16, WHOLE GENOME SHOTGUN SEQUENCE"/>
    <property type="match status" value="1"/>
</dbReference>
<feature type="domain" description="GmrSD restriction endonucleases N-terminal" evidence="1">
    <location>
        <begin position="101"/>
        <end position="234"/>
    </location>
</feature>
<organism evidence="2 3">
    <name type="scientific">Streptococcus sanguinis SK160</name>
    <dbReference type="NCBI Taxonomy" id="888812"/>
    <lineage>
        <taxon>Bacteria</taxon>
        <taxon>Bacillati</taxon>
        <taxon>Bacillota</taxon>
        <taxon>Bacilli</taxon>
        <taxon>Lactobacillales</taxon>
        <taxon>Streptococcaceae</taxon>
        <taxon>Streptococcus</taxon>
    </lineage>
</organism>
<dbReference type="RefSeq" id="WP_002911344.1">
    <property type="nucleotide sequence ID" value="NZ_GL872447.1"/>
</dbReference>
<dbReference type="PATRIC" id="fig|888812.3.peg.566"/>
<proteinExistence type="predicted"/>
<reference evidence="2 3" key="1">
    <citation type="submission" date="2011-02" db="EMBL/GenBank/DDBJ databases">
        <authorList>
            <person name="Muzny D."/>
            <person name="Qin X."/>
            <person name="Deng J."/>
            <person name="Jiang H."/>
            <person name="Liu Y."/>
            <person name="Qu J."/>
            <person name="Song X.-Z."/>
            <person name="Zhang L."/>
            <person name="Thornton R."/>
            <person name="Coyle M."/>
            <person name="Francisco L."/>
            <person name="Jackson L."/>
            <person name="Javaid M."/>
            <person name="Korchina V."/>
            <person name="Kovar C."/>
            <person name="Mata R."/>
            <person name="Mathew T."/>
            <person name="Ngo R."/>
            <person name="Nguyen L."/>
            <person name="Nguyen N."/>
            <person name="Okwuonu G."/>
            <person name="Ongeri F."/>
            <person name="Pham C."/>
            <person name="Simmons D."/>
            <person name="Wilczek-Boney K."/>
            <person name="Hale W."/>
            <person name="Jakkamsetti A."/>
            <person name="Pham P."/>
            <person name="Ruth R."/>
            <person name="San Lucas F."/>
            <person name="Warren J."/>
            <person name="Zhang J."/>
            <person name="Zhao Z."/>
            <person name="Zhou C."/>
            <person name="Zhu D."/>
            <person name="Lee S."/>
            <person name="Bess C."/>
            <person name="Blankenburg K."/>
            <person name="Forbes L."/>
            <person name="Fu Q."/>
            <person name="Gubbala S."/>
            <person name="Hirani K."/>
            <person name="Jayaseelan J.C."/>
            <person name="Lara F."/>
            <person name="Munidasa M."/>
            <person name="Palculict T."/>
            <person name="Patil S."/>
            <person name="Pu L.-L."/>
            <person name="Saada N."/>
            <person name="Tang L."/>
            <person name="Weissenberger G."/>
            <person name="Zhu Y."/>
            <person name="Hemphill L."/>
            <person name="Shang Y."/>
            <person name="Youmans B."/>
            <person name="Ayvaz T."/>
            <person name="Ross M."/>
            <person name="Santibanez J."/>
            <person name="Aqrawi P."/>
            <person name="Gross S."/>
            <person name="Joshi V."/>
            <person name="Fowler G."/>
            <person name="Nazareth L."/>
            <person name="Reid J."/>
            <person name="Worley K."/>
            <person name="Petrosino J."/>
            <person name="Highlander S."/>
            <person name="Gibbs R."/>
        </authorList>
    </citation>
    <scope>NUCLEOTIDE SEQUENCE [LARGE SCALE GENOMIC DNA]</scope>
    <source>
        <strain evidence="2 3">SK160</strain>
    </source>
</reference>
<dbReference type="AlphaFoldDB" id="F0IRW7"/>
<dbReference type="EMBL" id="AEXZ01000006">
    <property type="protein sequence ID" value="EGD39094.1"/>
    <property type="molecule type" value="Genomic_DNA"/>
</dbReference>
<dbReference type="HOGENOM" id="CLU_038557_1_0_9"/>
<dbReference type="Proteomes" id="UP000004562">
    <property type="component" value="Unassembled WGS sequence"/>
</dbReference>
<evidence type="ECO:0000313" key="2">
    <source>
        <dbReference type="EMBL" id="EGD39094.1"/>
    </source>
</evidence>
<comment type="caution">
    <text evidence="2">The sequence shown here is derived from an EMBL/GenBank/DDBJ whole genome shotgun (WGS) entry which is preliminary data.</text>
</comment>